<dbReference type="Proteomes" id="UP000017813">
    <property type="component" value="Unassembled WGS sequence"/>
</dbReference>
<keyword evidence="2" id="KW-1185">Reference proteome</keyword>
<reference evidence="1 2" key="1">
    <citation type="submission" date="2010-03" db="EMBL/GenBank/DDBJ databases">
        <authorList>
            <consortium name="The Broad Institute Genome Sequencing Platform"/>
            <person name="Ward D."/>
            <person name="Earl A."/>
            <person name="Feldgarden M."/>
            <person name="Gevers D."/>
            <person name="Young S."/>
            <person name="Zeng Q."/>
            <person name="Koehrsen M."/>
            <person name="Alvarado L."/>
            <person name="Berlin A.M."/>
            <person name="Borenstein D."/>
            <person name="Chapman S.B."/>
            <person name="Chen Z."/>
            <person name="Engels R."/>
            <person name="Freedman E."/>
            <person name="Gellesch M."/>
            <person name="Goldberg J."/>
            <person name="Griggs A."/>
            <person name="Gujja S."/>
            <person name="Heilman E.R."/>
            <person name="Heiman D.I."/>
            <person name="Hepburn T.A."/>
            <person name="Howarth C."/>
            <person name="Jen D."/>
            <person name="Larson L."/>
            <person name="Mehta T."/>
            <person name="Park D."/>
            <person name="Pearson M."/>
            <person name="Richards J."/>
            <person name="Roberts A."/>
            <person name="Saif S."/>
            <person name="Shea T.D."/>
            <person name="Shenoy N."/>
            <person name="Sisk P."/>
            <person name="Stolte C."/>
            <person name="Sykes S.N."/>
            <person name="Walk T."/>
            <person name="White J."/>
            <person name="Yandava C."/>
            <person name="Izard J."/>
            <person name="Baranova O.V."/>
            <person name="Blanton J.M."/>
            <person name="Tanner A.C."/>
            <person name="Dewhirst F."/>
            <person name="Haas B."/>
            <person name="Nusbaum C."/>
            <person name="Birren B."/>
        </authorList>
    </citation>
    <scope>NUCLEOTIDE SEQUENCE [LARGE SCALE GENOMIC DNA]</scope>
    <source>
        <strain evidence="1 2">ATCC 29453</strain>
    </source>
</reference>
<protein>
    <recommendedName>
        <fullName evidence="3">DUF3164 family protein</fullName>
    </recommendedName>
</protein>
<dbReference type="EMBL" id="ADCY02000061">
    <property type="protein sequence ID" value="EJZ50119.1"/>
    <property type="molecule type" value="Genomic_DNA"/>
</dbReference>
<sequence>MTDVHAFIDLSVEQYGVERSVKGNATLCSFDGKYQIKIAMQDKLHFDERIYAAKALIDECLNEWSENSRSELKLIVQAAFDVDKEGKINTVKVLALRRHDIQDEKWQRAMQAISDSLHIQTTREYVRFYERDDETGEYILINLDFAKL</sequence>
<proteinExistence type="predicted"/>
<dbReference type="eggNOG" id="ENOG502ZBJ1">
    <property type="taxonomic scope" value="Bacteria"/>
</dbReference>
<comment type="caution">
    <text evidence="1">The sequence shown here is derived from an EMBL/GenBank/DDBJ whole genome shotgun (WGS) entry which is preliminary data.</text>
</comment>
<gene>
    <name evidence="1" type="ORF">HMPREF9021_02162</name>
</gene>
<organism evidence="1 2">
    <name type="scientific">Simonsiella muelleri ATCC 29453</name>
    <dbReference type="NCBI Taxonomy" id="641147"/>
    <lineage>
        <taxon>Bacteria</taxon>
        <taxon>Pseudomonadati</taxon>
        <taxon>Pseudomonadota</taxon>
        <taxon>Betaproteobacteria</taxon>
        <taxon>Neisseriales</taxon>
        <taxon>Neisseriaceae</taxon>
        <taxon>Simonsiella</taxon>
    </lineage>
</organism>
<dbReference type="AlphaFoldDB" id="U6Q2Q2"/>
<dbReference type="HOGENOM" id="CLU_086570_0_0_4"/>
<accession>U6Q2Q2</accession>
<dbReference type="InterPro" id="IPR021505">
    <property type="entry name" value="Phage_B3_Orf6"/>
</dbReference>
<evidence type="ECO:0000313" key="1">
    <source>
        <dbReference type="EMBL" id="EJZ50119.1"/>
    </source>
</evidence>
<evidence type="ECO:0008006" key="3">
    <source>
        <dbReference type="Google" id="ProtNLM"/>
    </source>
</evidence>
<dbReference type="Pfam" id="PF11363">
    <property type="entry name" value="DUF3164"/>
    <property type="match status" value="1"/>
</dbReference>
<name>U6Q2Q2_9NEIS</name>
<evidence type="ECO:0000313" key="2">
    <source>
        <dbReference type="Proteomes" id="UP000017813"/>
    </source>
</evidence>
<reference evidence="1 2" key="2">
    <citation type="submission" date="2011-10" db="EMBL/GenBank/DDBJ databases">
        <title>The Genome Sequence of Simonsiella muelleri ATCC 29453.</title>
        <authorList>
            <consortium name="The Broad Institute Genome Sequencing Platform"/>
            <consortium name="The Broad Institute Genome Sequencing Center for Infectious Disease"/>
            <person name="Earl A."/>
            <person name="Ward D."/>
            <person name="Feldgarden M."/>
            <person name="Gevers D."/>
            <person name="Izard J."/>
            <person name="Baranova O.V."/>
            <person name="Blanton J.M."/>
            <person name="Tanner A.C."/>
            <person name="Dewhirst F."/>
            <person name="Young S.K."/>
            <person name="Zeng Q."/>
            <person name="Gargeya S."/>
            <person name="Fitzgerald M."/>
            <person name="Haas B."/>
            <person name="Abouelleil A."/>
            <person name="Alvarado L."/>
            <person name="Arachchi H.M."/>
            <person name="Berlin A."/>
            <person name="Brown A."/>
            <person name="Chapman S.B."/>
            <person name="Chen Z."/>
            <person name="Dunbar C."/>
            <person name="Freedman E."/>
            <person name="Gearin G."/>
            <person name="Goldberg J."/>
            <person name="Griggs A."/>
            <person name="Gujja S."/>
            <person name="Heiman D."/>
            <person name="Howarth C."/>
            <person name="Larson L."/>
            <person name="Lui A."/>
            <person name="MacDonald P.J.P."/>
            <person name="Montmayeur A."/>
            <person name="Murphy C."/>
            <person name="Neiman D."/>
            <person name="Pearson M."/>
            <person name="Priest M."/>
            <person name="Roberts A."/>
            <person name="Saif S."/>
            <person name="Shea T."/>
            <person name="Shenoy N."/>
            <person name="Sisk P."/>
            <person name="Stolte C."/>
            <person name="Sykes S."/>
            <person name="Wortman J."/>
            <person name="Nusbaum C."/>
            <person name="Birren B."/>
        </authorList>
    </citation>
    <scope>NUCLEOTIDE SEQUENCE [LARGE SCALE GENOMIC DNA]</scope>
    <source>
        <strain evidence="1 2">ATCC 29453</strain>
    </source>
</reference>
<dbReference type="STRING" id="641147.HMPREF9021_02162"/>